<dbReference type="Proteomes" id="UP000324639">
    <property type="component" value="Chromosome Bgt_-05"/>
</dbReference>
<keyword evidence="1" id="KW-0472">Membrane</keyword>
<dbReference type="AlphaFoldDB" id="A0A9X9ME79"/>
<keyword evidence="1" id="KW-0812">Transmembrane</keyword>
<proteinExistence type="predicted"/>
<organism evidence="2 3">
    <name type="scientific">Blumeria graminis f. sp. tritici</name>
    <dbReference type="NCBI Taxonomy" id="62690"/>
    <lineage>
        <taxon>Eukaryota</taxon>
        <taxon>Fungi</taxon>
        <taxon>Dikarya</taxon>
        <taxon>Ascomycota</taxon>
        <taxon>Pezizomycotina</taxon>
        <taxon>Leotiomycetes</taxon>
        <taxon>Erysiphales</taxon>
        <taxon>Erysiphaceae</taxon>
        <taxon>Blumeria</taxon>
    </lineage>
</organism>
<dbReference type="EMBL" id="LR026988">
    <property type="protein sequence ID" value="VDB83481.1"/>
    <property type="molecule type" value="Genomic_DNA"/>
</dbReference>
<keyword evidence="3" id="KW-1185">Reference proteome</keyword>
<evidence type="ECO:0000256" key="1">
    <source>
        <dbReference type="SAM" id="Phobius"/>
    </source>
</evidence>
<feature type="transmembrane region" description="Helical" evidence="1">
    <location>
        <begin position="71"/>
        <end position="92"/>
    </location>
</feature>
<evidence type="ECO:0000313" key="2">
    <source>
        <dbReference type="EMBL" id="VDB83481.1"/>
    </source>
</evidence>
<reference evidence="2 3" key="1">
    <citation type="submission" date="2018-08" db="EMBL/GenBank/DDBJ databases">
        <authorList>
            <person name="Muller C M."/>
        </authorList>
    </citation>
    <scope>NUCLEOTIDE SEQUENCE [LARGE SCALE GENOMIC DNA]</scope>
</reference>
<name>A0A9X9ME79_BLUGR</name>
<evidence type="ECO:0000313" key="3">
    <source>
        <dbReference type="Proteomes" id="UP000324639"/>
    </source>
</evidence>
<accession>A0A9X9ME79</accession>
<keyword evidence="1" id="KW-1133">Transmembrane helix</keyword>
<feature type="non-terminal residue" evidence="2">
    <location>
        <position position="1"/>
    </location>
</feature>
<gene>
    <name evidence="2" type="ORF">BGT96224V316_LOCUS2680</name>
</gene>
<sequence length="96" mass="10466">LSVSLSQLSNKLPQFPCCGCSGVYSFQITSVPLSCFPLQETCPTSISLPKSIILSVPCDSSLLPSPYSTWFSFYLASMFLSPIILLLFDLIFSTSI</sequence>
<protein>
    <submittedName>
        <fullName evidence="2">Bgt-20581</fullName>
    </submittedName>
</protein>